<dbReference type="SUPFAM" id="SSF48334">
    <property type="entry name" value="DNA repair protein MutS, domain III"/>
    <property type="match status" value="1"/>
</dbReference>
<keyword evidence="6" id="KW-0067">ATP-binding</keyword>
<feature type="domain" description="DNA mismatch repair proteins mutS family" evidence="12">
    <location>
        <begin position="868"/>
        <end position="884"/>
    </location>
</feature>
<dbReference type="PANTHER" id="PTHR11361:SF34">
    <property type="entry name" value="DNA MISMATCH REPAIR PROTEIN MSH1, MITOCHONDRIAL"/>
    <property type="match status" value="1"/>
</dbReference>
<name>A0A072PGP5_9EURO</name>
<dbReference type="RefSeq" id="XP_013261517.1">
    <property type="nucleotide sequence ID" value="XM_013406063.1"/>
</dbReference>
<dbReference type="HOGENOM" id="CLU_002472_4_0_1"/>
<evidence type="ECO:0000259" key="12">
    <source>
        <dbReference type="PROSITE" id="PS00486"/>
    </source>
</evidence>
<dbReference type="InterPro" id="IPR045076">
    <property type="entry name" value="MutS"/>
</dbReference>
<dbReference type="EMBL" id="AMGV01000003">
    <property type="protein sequence ID" value="KEF58927.1"/>
    <property type="molecule type" value="Genomic_DNA"/>
</dbReference>
<dbReference type="Proteomes" id="UP000027920">
    <property type="component" value="Unassembled WGS sequence"/>
</dbReference>
<evidence type="ECO:0000256" key="10">
    <source>
        <dbReference type="ARBA" id="ARBA00025902"/>
    </source>
</evidence>
<dbReference type="SUPFAM" id="SSF52540">
    <property type="entry name" value="P-loop containing nucleoside triphosphate hydrolases"/>
    <property type="match status" value="1"/>
</dbReference>
<evidence type="ECO:0000256" key="2">
    <source>
        <dbReference type="ARBA" id="ARBA00019000"/>
    </source>
</evidence>
<accession>A0A072PGP5</accession>
<dbReference type="GO" id="GO:0140664">
    <property type="term" value="F:ATP-dependent DNA damage sensor activity"/>
    <property type="evidence" value="ECO:0007669"/>
    <property type="project" value="InterPro"/>
</dbReference>
<dbReference type="Gene3D" id="1.10.1420.10">
    <property type="match status" value="3"/>
</dbReference>
<evidence type="ECO:0000256" key="5">
    <source>
        <dbReference type="ARBA" id="ARBA00022763"/>
    </source>
</evidence>
<dbReference type="VEuPathDB" id="FungiDB:A1O9_03770"/>
<dbReference type="InterPro" id="IPR017261">
    <property type="entry name" value="DNA_mismatch_repair_MutS/MSH"/>
</dbReference>
<dbReference type="OrthoDB" id="2534523at2759"/>
<dbReference type="SMART" id="SM00533">
    <property type="entry name" value="MUTSd"/>
    <property type="match status" value="1"/>
</dbReference>
<keyword evidence="7" id="KW-0238">DNA-binding</keyword>
<dbReference type="Gene3D" id="3.40.50.300">
    <property type="entry name" value="P-loop containing nucleotide triphosphate hydrolases"/>
    <property type="match status" value="1"/>
</dbReference>
<dbReference type="InterPro" id="IPR000432">
    <property type="entry name" value="DNA_mismatch_repair_MutS_C"/>
</dbReference>
<dbReference type="GO" id="GO:0005634">
    <property type="term" value="C:nucleus"/>
    <property type="evidence" value="ECO:0007669"/>
    <property type="project" value="TreeGrafter"/>
</dbReference>
<dbReference type="InterPro" id="IPR036678">
    <property type="entry name" value="MutS_con_dom_sf"/>
</dbReference>
<gene>
    <name evidence="13" type="ORF">A1O9_03770</name>
</gene>
<dbReference type="GO" id="GO:0005739">
    <property type="term" value="C:mitochondrion"/>
    <property type="evidence" value="ECO:0007669"/>
    <property type="project" value="TreeGrafter"/>
</dbReference>
<evidence type="ECO:0000256" key="9">
    <source>
        <dbReference type="ARBA" id="ARBA00025373"/>
    </source>
</evidence>
<dbReference type="GO" id="GO:0030983">
    <property type="term" value="F:mismatched DNA binding"/>
    <property type="evidence" value="ECO:0007669"/>
    <property type="project" value="InterPro"/>
</dbReference>
<keyword evidence="5" id="KW-0227">DNA damage</keyword>
<comment type="caution">
    <text evidence="13">The sequence shown here is derived from an EMBL/GenBank/DDBJ whole genome shotgun (WGS) entry which is preliminary data.</text>
</comment>
<dbReference type="Gene3D" id="3.30.420.110">
    <property type="entry name" value="MutS, connector domain"/>
    <property type="match status" value="1"/>
</dbReference>
<dbReference type="PROSITE" id="PS00486">
    <property type="entry name" value="DNA_MISMATCH_REPAIR_2"/>
    <property type="match status" value="1"/>
</dbReference>
<dbReference type="InterPro" id="IPR016151">
    <property type="entry name" value="DNA_mismatch_repair_MutS_N"/>
</dbReference>
<keyword evidence="4" id="KW-0547">Nucleotide-binding</keyword>
<dbReference type="SUPFAM" id="SSF55271">
    <property type="entry name" value="DNA repair protein MutS, domain I"/>
    <property type="match status" value="1"/>
</dbReference>
<dbReference type="GO" id="GO:0005524">
    <property type="term" value="F:ATP binding"/>
    <property type="evidence" value="ECO:0007669"/>
    <property type="project" value="UniProtKB-KW"/>
</dbReference>
<dbReference type="GO" id="GO:0043504">
    <property type="term" value="P:mitochondrial DNA repair"/>
    <property type="evidence" value="ECO:0007669"/>
    <property type="project" value="TreeGrafter"/>
</dbReference>
<evidence type="ECO:0000256" key="4">
    <source>
        <dbReference type="ARBA" id="ARBA00022741"/>
    </source>
</evidence>
<dbReference type="GeneID" id="25278704"/>
<dbReference type="Gene3D" id="3.40.1170.10">
    <property type="entry name" value="DNA repair protein MutS, domain I"/>
    <property type="match status" value="1"/>
</dbReference>
<dbReference type="SMART" id="SM00534">
    <property type="entry name" value="MUTSac"/>
    <property type="match status" value="1"/>
</dbReference>
<keyword evidence="14" id="KW-1185">Reference proteome</keyword>
<dbReference type="PIRSF" id="PIRSF037677">
    <property type="entry name" value="DNA_mis_repair_Msh6"/>
    <property type="match status" value="1"/>
</dbReference>
<dbReference type="AlphaFoldDB" id="A0A072PGP5"/>
<evidence type="ECO:0000256" key="1">
    <source>
        <dbReference type="ARBA" id="ARBA00006271"/>
    </source>
</evidence>
<dbReference type="FunFam" id="3.40.1170.10:FF:000010">
    <property type="entry name" value="DNA mismatch repair protein Msh1"/>
    <property type="match status" value="1"/>
</dbReference>
<dbReference type="InterPro" id="IPR007860">
    <property type="entry name" value="DNA_mmatch_repair_MutS_con_dom"/>
</dbReference>
<organism evidence="13 14">
    <name type="scientific">Exophiala aquamarina CBS 119918</name>
    <dbReference type="NCBI Taxonomy" id="1182545"/>
    <lineage>
        <taxon>Eukaryota</taxon>
        <taxon>Fungi</taxon>
        <taxon>Dikarya</taxon>
        <taxon>Ascomycota</taxon>
        <taxon>Pezizomycotina</taxon>
        <taxon>Eurotiomycetes</taxon>
        <taxon>Chaetothyriomycetidae</taxon>
        <taxon>Chaetothyriales</taxon>
        <taxon>Herpotrichiellaceae</taxon>
        <taxon>Exophiala</taxon>
    </lineage>
</organism>
<evidence type="ECO:0000313" key="14">
    <source>
        <dbReference type="Proteomes" id="UP000027920"/>
    </source>
</evidence>
<feature type="compositionally biased region" description="Polar residues" evidence="11">
    <location>
        <begin position="987"/>
        <end position="997"/>
    </location>
</feature>
<comment type="subunit">
    <text evidence="10">Heterodimer consisting of MSH2-MSH3 (MutS beta). Forms a ternary complex with MutL alpha (MLH1-PMS1).</text>
</comment>
<dbReference type="InterPro" id="IPR036187">
    <property type="entry name" value="DNA_mismatch_repair_MutS_sf"/>
</dbReference>
<dbReference type="Pfam" id="PF05188">
    <property type="entry name" value="MutS_II"/>
    <property type="match status" value="1"/>
</dbReference>
<comment type="function">
    <text evidence="9">Component of the post-replicative DNA mismatch repair system (MMR). Heterodimerizes with MSH2 to form MutS beta, which binds to DNA mismatches thereby initiating DNA repair. MSH3 provides substrate-binding and substrate specificity to the complex. When bound, the MutS beta heterodimer bends the DNA helix and shields approximately 20 base pairs. Acts mainly to repair insertion-deletion loops (IDLs) from 2 to 13 nucleotides in size, but can also repair base-base and single insertion-deletion mismatches that occur during replication. After mismatch binding, forms a ternary complex with the MutL alpha heterodimer, which is thought to be responsible for directing the downstream MMR events, including strand discrimination, excision, and resynthesis. ATP binding and hydrolysis play a pivotal role in mismatch repair functions.</text>
</comment>
<evidence type="ECO:0000256" key="3">
    <source>
        <dbReference type="ARBA" id="ARBA00022151"/>
    </source>
</evidence>
<dbReference type="GO" id="GO:0006298">
    <property type="term" value="P:mismatch repair"/>
    <property type="evidence" value="ECO:0007669"/>
    <property type="project" value="InterPro"/>
</dbReference>
<reference evidence="13 14" key="1">
    <citation type="submission" date="2013-03" db="EMBL/GenBank/DDBJ databases">
        <title>The Genome Sequence of Exophiala aquamarina CBS 119918.</title>
        <authorList>
            <consortium name="The Broad Institute Genomics Platform"/>
            <person name="Cuomo C."/>
            <person name="de Hoog S."/>
            <person name="Gorbushina A."/>
            <person name="Walker B."/>
            <person name="Young S.K."/>
            <person name="Zeng Q."/>
            <person name="Gargeya S."/>
            <person name="Fitzgerald M."/>
            <person name="Haas B."/>
            <person name="Abouelleil A."/>
            <person name="Allen A.W."/>
            <person name="Alvarado L."/>
            <person name="Arachchi H.M."/>
            <person name="Berlin A.M."/>
            <person name="Chapman S.B."/>
            <person name="Gainer-Dewar J."/>
            <person name="Goldberg J."/>
            <person name="Griggs A."/>
            <person name="Gujja S."/>
            <person name="Hansen M."/>
            <person name="Howarth C."/>
            <person name="Imamovic A."/>
            <person name="Ireland A."/>
            <person name="Larimer J."/>
            <person name="McCowan C."/>
            <person name="Murphy C."/>
            <person name="Pearson M."/>
            <person name="Poon T.W."/>
            <person name="Priest M."/>
            <person name="Roberts A."/>
            <person name="Saif S."/>
            <person name="Shea T."/>
            <person name="Sisk P."/>
            <person name="Sykes S."/>
            <person name="Wortman J."/>
            <person name="Nusbaum C."/>
            <person name="Birren B."/>
        </authorList>
    </citation>
    <scope>NUCLEOTIDE SEQUENCE [LARGE SCALE GENOMIC DNA]</scope>
    <source>
        <strain evidence="13 14">CBS 119918</strain>
    </source>
</reference>
<sequence length="1010" mass="113053">MRCSASLLRKRNFWVIERSPALIQYRLPPCIPRQTLGSRFPLCLPSHSQRRGAKTISRRKVKELQQGAIVADSLLDLPTDDEPQYPTLLQEVKNNMLKFENCVLLTKVGNFYELYFDQAEQYGPQLNLKVSSRKTKLGPVSMAGFPIFQLDRFLKILVQDLNKYVAICEEFLIPVSSKVKSGGLLYDRHVTRVVTPGTLIDEKFLDPYEYNFLLSIYPEPQTPQHGSAMIETPVLTEQKLGLAWLDLSTGDFFTQSTDRSSLSSSITRISPREIVLPSKVAEDIESEIKQVVGHDHRLLTFHDLNTEFSSMSDWACMLETPVPEGADEIFSLGEKLAGHRLLDYVKLRLQGLQLRLQPPRQREIRETLVIDRNSLRGLELLETARDGLGKGSLFHAVRRTVTKSGARLLRDRLTSPSASLVEINGRLDLVSVFIQSQELNEALVFRLGRTYDVQRLVQKFALNKGDADDMVSLGRAIAETAAAYGVLQSAVASDNTSLSDPAPSVEESHPLKILLRRFTLEGPAALEDRISHSIDEEGLLRQHRLEEDEAASVAALAQEVVLQSAPEELPSLPKAVRSRTRSTEDIDGETKLEEPWVMRRNATQTLFHLHETLKDLEVEKVELTRRLREELGAPSLQLKTTPGLGHICHVRNAAGFDQSKFESLHAKMVSSTKSTRSFYLTDWTRLGRSIDQTVLHIRGEEKRIFAELRELVIKNLITLRRNAAVMDELDVSTAFATLAKEQSWTRPILNLGTEHKILGGRHPTVKLGLEEQGRSFVSNNLMLNQNERIWLVTGPNMGGKSTFLRQNALLTILAQSGSYVPATHAEIGIVDQVFSRIGAADDLFRDQSTFMVEMLETAAILKHATPRSFVIMDEVGRGTTPEDGTAVGYASLHHLYHINKCRTLFATHFHALADMTQEWTKLGCYCTDVLEDANGAFTFVHRLKKGTNRHSHALKVAKLAGLPPAALKVAESVLYNLLEEKNGVQIQESQGRDSVNVPSIAAAGRRSDPE</sequence>
<keyword evidence="8" id="KW-0234">DNA repair</keyword>
<evidence type="ECO:0000256" key="7">
    <source>
        <dbReference type="ARBA" id="ARBA00023125"/>
    </source>
</evidence>
<dbReference type="Pfam" id="PF00488">
    <property type="entry name" value="MutS_V"/>
    <property type="match status" value="1"/>
</dbReference>
<protein>
    <recommendedName>
        <fullName evidence="2">DNA mismatch repair protein MSH3</fullName>
    </recommendedName>
    <alternativeName>
        <fullName evidence="3">DNA mismatch repair protein msh3</fullName>
    </alternativeName>
</protein>
<evidence type="ECO:0000256" key="11">
    <source>
        <dbReference type="SAM" id="MobiDB-lite"/>
    </source>
</evidence>
<dbReference type="Pfam" id="PF05192">
    <property type="entry name" value="MutS_III"/>
    <property type="match status" value="1"/>
</dbReference>
<evidence type="ECO:0000313" key="13">
    <source>
        <dbReference type="EMBL" id="KEF58927.1"/>
    </source>
</evidence>
<dbReference type="STRING" id="1182545.A0A072PGP5"/>
<dbReference type="FunFam" id="3.40.50.300:FF:001238">
    <property type="entry name" value="DNA mismatch repair protein"/>
    <property type="match status" value="1"/>
</dbReference>
<proteinExistence type="inferred from homology"/>
<evidence type="ECO:0000256" key="6">
    <source>
        <dbReference type="ARBA" id="ARBA00022840"/>
    </source>
</evidence>
<dbReference type="InterPro" id="IPR007696">
    <property type="entry name" value="DNA_mismatch_repair_MutS_core"/>
</dbReference>
<dbReference type="InterPro" id="IPR027417">
    <property type="entry name" value="P-loop_NTPase"/>
</dbReference>
<dbReference type="PANTHER" id="PTHR11361">
    <property type="entry name" value="DNA MISMATCH REPAIR PROTEIN MUTS FAMILY MEMBER"/>
    <property type="match status" value="1"/>
</dbReference>
<dbReference type="InterPro" id="IPR007695">
    <property type="entry name" value="DNA_mismatch_repair_MutS-lik_N"/>
</dbReference>
<feature type="region of interest" description="Disordered" evidence="11">
    <location>
        <begin position="987"/>
        <end position="1010"/>
    </location>
</feature>
<evidence type="ECO:0000256" key="8">
    <source>
        <dbReference type="ARBA" id="ARBA00023204"/>
    </source>
</evidence>
<comment type="similarity">
    <text evidence="1">Belongs to the DNA mismatch repair MutS family.</text>
</comment>
<dbReference type="SUPFAM" id="SSF53150">
    <property type="entry name" value="DNA repair protein MutS, domain II"/>
    <property type="match status" value="1"/>
</dbReference>
<dbReference type="Pfam" id="PF01624">
    <property type="entry name" value="MutS_I"/>
    <property type="match status" value="1"/>
</dbReference>